<dbReference type="PANTHER" id="PTHR46553:SF3">
    <property type="entry name" value="ADENINE NUCLEOTIDE ALPHA HYDROLASES-LIKE SUPERFAMILY PROTEIN"/>
    <property type="match status" value="1"/>
</dbReference>
<organism evidence="3 4">
    <name type="scientific">Glycomyces luteolus</name>
    <dbReference type="NCBI Taxonomy" id="2670330"/>
    <lineage>
        <taxon>Bacteria</taxon>
        <taxon>Bacillati</taxon>
        <taxon>Actinomycetota</taxon>
        <taxon>Actinomycetes</taxon>
        <taxon>Glycomycetales</taxon>
        <taxon>Glycomycetaceae</taxon>
        <taxon>Glycomyces</taxon>
    </lineage>
</organism>
<protein>
    <submittedName>
        <fullName evidence="3">Universal stress protein</fullName>
    </submittedName>
</protein>
<evidence type="ECO:0000256" key="1">
    <source>
        <dbReference type="ARBA" id="ARBA00008791"/>
    </source>
</evidence>
<dbReference type="Gene3D" id="3.40.50.620">
    <property type="entry name" value="HUPs"/>
    <property type="match status" value="1"/>
</dbReference>
<keyword evidence="4" id="KW-1185">Reference proteome</keyword>
<dbReference type="CDD" id="cd23659">
    <property type="entry name" value="USP_At3g01520-like"/>
    <property type="match status" value="1"/>
</dbReference>
<dbReference type="InterPro" id="IPR006016">
    <property type="entry name" value="UspA"/>
</dbReference>
<reference evidence="3" key="1">
    <citation type="submission" date="2022-12" db="EMBL/GenBank/DDBJ databases">
        <title>Gycomyces niveus sp.nov.,a novel actinomycete isolated from soil in Shouguan.</title>
        <authorList>
            <person name="Yang X."/>
        </authorList>
    </citation>
    <scope>NUCLEOTIDE SEQUENCE</scope>
    <source>
        <strain evidence="3">NEAU-A15</strain>
    </source>
</reference>
<dbReference type="InterPro" id="IPR006015">
    <property type="entry name" value="Universal_stress_UspA"/>
</dbReference>
<proteinExistence type="inferred from homology"/>
<evidence type="ECO:0000313" key="3">
    <source>
        <dbReference type="EMBL" id="MDA1362962.1"/>
    </source>
</evidence>
<dbReference type="InterPro" id="IPR014729">
    <property type="entry name" value="Rossmann-like_a/b/a_fold"/>
</dbReference>
<comment type="similarity">
    <text evidence="1">Belongs to the universal stress protein A family.</text>
</comment>
<dbReference type="Proteomes" id="UP001146067">
    <property type="component" value="Unassembled WGS sequence"/>
</dbReference>
<name>A0A9X3PD93_9ACTN</name>
<dbReference type="AlphaFoldDB" id="A0A9X3PD93"/>
<dbReference type="RefSeq" id="WP_270113047.1">
    <property type="nucleotide sequence ID" value="NZ_JAPZVP010000032.1"/>
</dbReference>
<accession>A0A9X3PD93</accession>
<sequence>MKDFNHADGRIVVGVDGSASSQQAFEWALAYAEKLHLEVTAVHAWQYPYAYGSGATVVAASDFAAEARRFLDNAVEKTTAEHPSVRVQRHVVEGHPARVLIRQSEGAHMLIVGSRGHGSFVGALVGSVSQYCVSHAHCPVLVVRTAD</sequence>
<dbReference type="EMBL" id="JAPZVP010000032">
    <property type="protein sequence ID" value="MDA1362962.1"/>
    <property type="molecule type" value="Genomic_DNA"/>
</dbReference>
<dbReference type="PRINTS" id="PR01438">
    <property type="entry name" value="UNVRSLSTRESS"/>
</dbReference>
<evidence type="ECO:0000259" key="2">
    <source>
        <dbReference type="Pfam" id="PF00582"/>
    </source>
</evidence>
<comment type="caution">
    <text evidence="3">The sequence shown here is derived from an EMBL/GenBank/DDBJ whole genome shotgun (WGS) entry which is preliminary data.</text>
</comment>
<dbReference type="SUPFAM" id="SSF52402">
    <property type="entry name" value="Adenine nucleotide alpha hydrolases-like"/>
    <property type="match status" value="1"/>
</dbReference>
<dbReference type="PANTHER" id="PTHR46553">
    <property type="entry name" value="ADENINE NUCLEOTIDE ALPHA HYDROLASES-LIKE SUPERFAMILY PROTEIN"/>
    <property type="match status" value="1"/>
</dbReference>
<dbReference type="Pfam" id="PF00582">
    <property type="entry name" value="Usp"/>
    <property type="match status" value="1"/>
</dbReference>
<evidence type="ECO:0000313" key="4">
    <source>
        <dbReference type="Proteomes" id="UP001146067"/>
    </source>
</evidence>
<feature type="domain" description="UspA" evidence="2">
    <location>
        <begin position="10"/>
        <end position="144"/>
    </location>
</feature>
<gene>
    <name evidence="3" type="ORF">O1R50_25335</name>
</gene>